<feature type="transmembrane region" description="Helical" evidence="1">
    <location>
        <begin position="287"/>
        <end position="312"/>
    </location>
</feature>
<feature type="transmembrane region" description="Helical" evidence="1">
    <location>
        <begin position="45"/>
        <end position="68"/>
    </location>
</feature>
<proteinExistence type="predicted"/>
<feature type="transmembrane region" description="Helical" evidence="1">
    <location>
        <begin position="121"/>
        <end position="141"/>
    </location>
</feature>
<keyword evidence="1" id="KW-0812">Transmembrane</keyword>
<feature type="transmembrane region" description="Helical" evidence="1">
    <location>
        <begin position="319"/>
        <end position="342"/>
    </location>
</feature>
<feature type="transmembrane region" description="Helical" evidence="1">
    <location>
        <begin position="224"/>
        <end position="252"/>
    </location>
</feature>
<sequence length="407" mass="45827">MAFTSIFPAIGLTILFFGLAKLIVKHSAFYQQIVQKADQAQYKTLDGLRGFLALGVFFHHAVVNYQYFQIGTWQVSPSNFYTFAGQGAVAFFFMITGFLFWSKVISGSRFKLKDFYIKRALRVLPAYWFSLAVIVVIVLIISNFSLKVSLPRFLMQIGSWLVCGIYGFSNVSSNVFPDINYSSVGLINASVQWTLTYELQFYLILPFLTWFAKPSRFSGLFLTFLVLCLVSSYKPLPTLMSFLFGMAAAYLIKHLEPKKRFLGWHTSLGIMMLLVAIPIILPPPYIYDLGAIALIFCAFVLIAHGNNLFGLLTAPASKYLGTVSYSVYLLHGIVLFSVLRLVNQIYPIAGMNPIYFWMLVGLCGLMVVSLSGLTYRYVEYPFLRVKLAVNSVAKSGSSHTDRYPVKK</sequence>
<feature type="transmembrane region" description="Helical" evidence="1">
    <location>
        <begin position="193"/>
        <end position="212"/>
    </location>
</feature>
<feature type="domain" description="Acyltransferase 3" evidence="2">
    <location>
        <begin position="44"/>
        <end position="365"/>
    </location>
</feature>
<dbReference type="InterPro" id="IPR002656">
    <property type="entry name" value="Acyl_transf_3_dom"/>
</dbReference>
<evidence type="ECO:0000313" key="3">
    <source>
        <dbReference type="EMBL" id="MEP1060644.1"/>
    </source>
</evidence>
<dbReference type="EMBL" id="JAMPLM010000020">
    <property type="protein sequence ID" value="MEP1060644.1"/>
    <property type="molecule type" value="Genomic_DNA"/>
</dbReference>
<dbReference type="RefSeq" id="WP_190448637.1">
    <property type="nucleotide sequence ID" value="NZ_JAMPLM010000020.1"/>
</dbReference>
<keyword evidence="1" id="KW-1133">Transmembrane helix</keyword>
<dbReference type="InterPro" id="IPR050879">
    <property type="entry name" value="Acyltransferase_3"/>
</dbReference>
<keyword evidence="3" id="KW-0012">Acyltransferase</keyword>
<evidence type="ECO:0000256" key="1">
    <source>
        <dbReference type="SAM" id="Phobius"/>
    </source>
</evidence>
<feature type="transmembrane region" description="Helical" evidence="1">
    <location>
        <begin position="6"/>
        <end position="24"/>
    </location>
</feature>
<dbReference type="Proteomes" id="UP001476950">
    <property type="component" value="Unassembled WGS sequence"/>
</dbReference>
<feature type="transmembrane region" description="Helical" evidence="1">
    <location>
        <begin position="261"/>
        <end position="281"/>
    </location>
</feature>
<keyword evidence="4" id="KW-1185">Reference proteome</keyword>
<feature type="transmembrane region" description="Helical" evidence="1">
    <location>
        <begin position="354"/>
        <end position="378"/>
    </location>
</feature>
<dbReference type="PANTHER" id="PTHR23028:SF53">
    <property type="entry name" value="ACYL_TRANSF_3 DOMAIN-CONTAINING PROTEIN"/>
    <property type="match status" value="1"/>
</dbReference>
<evidence type="ECO:0000313" key="4">
    <source>
        <dbReference type="Proteomes" id="UP001476950"/>
    </source>
</evidence>
<dbReference type="PANTHER" id="PTHR23028">
    <property type="entry name" value="ACETYLTRANSFERASE"/>
    <property type="match status" value="1"/>
</dbReference>
<dbReference type="GO" id="GO:0016746">
    <property type="term" value="F:acyltransferase activity"/>
    <property type="evidence" value="ECO:0007669"/>
    <property type="project" value="UniProtKB-KW"/>
</dbReference>
<gene>
    <name evidence="3" type="ORF">NDI38_19610</name>
</gene>
<comment type="caution">
    <text evidence="3">The sequence shown here is derived from an EMBL/GenBank/DDBJ whole genome shotgun (WGS) entry which is preliminary data.</text>
</comment>
<protein>
    <submittedName>
        <fullName evidence="3">Acyltransferase</fullName>
    </submittedName>
</protein>
<name>A0ABV0KQV9_9CYAN</name>
<dbReference type="Pfam" id="PF01757">
    <property type="entry name" value="Acyl_transf_3"/>
    <property type="match status" value="1"/>
</dbReference>
<feature type="transmembrane region" description="Helical" evidence="1">
    <location>
        <begin position="80"/>
        <end position="101"/>
    </location>
</feature>
<accession>A0ABV0KQV9</accession>
<evidence type="ECO:0000259" key="2">
    <source>
        <dbReference type="Pfam" id="PF01757"/>
    </source>
</evidence>
<feature type="transmembrane region" description="Helical" evidence="1">
    <location>
        <begin position="153"/>
        <end position="172"/>
    </location>
</feature>
<keyword evidence="1" id="KW-0472">Membrane</keyword>
<organism evidence="3 4">
    <name type="scientific">Stenomitos frigidus AS-A4</name>
    <dbReference type="NCBI Taxonomy" id="2933935"/>
    <lineage>
        <taxon>Bacteria</taxon>
        <taxon>Bacillati</taxon>
        <taxon>Cyanobacteriota</taxon>
        <taxon>Cyanophyceae</taxon>
        <taxon>Leptolyngbyales</taxon>
        <taxon>Leptolyngbyaceae</taxon>
        <taxon>Stenomitos</taxon>
    </lineage>
</organism>
<keyword evidence="3" id="KW-0808">Transferase</keyword>
<reference evidence="3 4" key="1">
    <citation type="submission" date="2022-04" db="EMBL/GenBank/DDBJ databases">
        <title>Positive selection, recombination, and allopatry shape intraspecific diversity of widespread and dominant cyanobacteria.</title>
        <authorList>
            <person name="Wei J."/>
            <person name="Shu W."/>
            <person name="Hu C."/>
        </authorList>
    </citation>
    <scope>NUCLEOTIDE SEQUENCE [LARGE SCALE GENOMIC DNA]</scope>
    <source>
        <strain evidence="3 4">AS-A4</strain>
    </source>
</reference>